<evidence type="ECO:0000313" key="2">
    <source>
        <dbReference type="EMBL" id="VVC31575.1"/>
    </source>
</evidence>
<name>A0A5E4MNZ6_9HEMI</name>
<evidence type="ECO:0000256" key="1">
    <source>
        <dbReference type="SAM" id="MobiDB-lite"/>
    </source>
</evidence>
<gene>
    <name evidence="2" type="ORF">CINCED_3A013007</name>
</gene>
<organism evidence="2 3">
    <name type="scientific">Cinara cedri</name>
    <dbReference type="NCBI Taxonomy" id="506608"/>
    <lineage>
        <taxon>Eukaryota</taxon>
        <taxon>Metazoa</taxon>
        <taxon>Ecdysozoa</taxon>
        <taxon>Arthropoda</taxon>
        <taxon>Hexapoda</taxon>
        <taxon>Insecta</taxon>
        <taxon>Pterygota</taxon>
        <taxon>Neoptera</taxon>
        <taxon>Paraneoptera</taxon>
        <taxon>Hemiptera</taxon>
        <taxon>Sternorrhyncha</taxon>
        <taxon>Aphidomorpha</taxon>
        <taxon>Aphidoidea</taxon>
        <taxon>Aphididae</taxon>
        <taxon>Lachninae</taxon>
        <taxon>Cinara</taxon>
    </lineage>
</organism>
<reference evidence="2 3" key="1">
    <citation type="submission" date="2019-08" db="EMBL/GenBank/DDBJ databases">
        <authorList>
            <person name="Alioto T."/>
            <person name="Alioto T."/>
            <person name="Gomez Garrido J."/>
        </authorList>
    </citation>
    <scope>NUCLEOTIDE SEQUENCE [LARGE SCALE GENOMIC DNA]</scope>
</reference>
<dbReference type="Proteomes" id="UP000325440">
    <property type="component" value="Unassembled WGS sequence"/>
</dbReference>
<protein>
    <submittedName>
        <fullName evidence="2">Uncharacterized protein</fullName>
    </submittedName>
</protein>
<sequence>MSTDNNDRPTTDENLEKNPAGVGDKETPPVVVYQTTSYDADDENSCVSLPSVWRKNVQTSTVGKTKEVDQQDNAVAK</sequence>
<dbReference type="AlphaFoldDB" id="A0A5E4MNZ6"/>
<feature type="compositionally biased region" description="Basic and acidic residues" evidence="1">
    <location>
        <begin position="1"/>
        <end position="16"/>
    </location>
</feature>
<feature type="region of interest" description="Disordered" evidence="1">
    <location>
        <begin position="58"/>
        <end position="77"/>
    </location>
</feature>
<proteinExistence type="predicted"/>
<accession>A0A5E4MNZ6</accession>
<evidence type="ECO:0000313" key="3">
    <source>
        <dbReference type="Proteomes" id="UP000325440"/>
    </source>
</evidence>
<keyword evidence="3" id="KW-1185">Reference proteome</keyword>
<dbReference type="EMBL" id="CABPRJ010000950">
    <property type="protein sequence ID" value="VVC31575.1"/>
    <property type="molecule type" value="Genomic_DNA"/>
</dbReference>
<feature type="region of interest" description="Disordered" evidence="1">
    <location>
        <begin position="1"/>
        <end position="29"/>
    </location>
</feature>